<proteinExistence type="predicted"/>
<dbReference type="EMBL" id="FNVU01000002">
    <property type="protein sequence ID" value="SEF93887.1"/>
    <property type="molecule type" value="Genomic_DNA"/>
</dbReference>
<dbReference type="Proteomes" id="UP000236754">
    <property type="component" value="Unassembled WGS sequence"/>
</dbReference>
<dbReference type="SUPFAM" id="SSF47413">
    <property type="entry name" value="lambda repressor-like DNA-binding domains"/>
    <property type="match status" value="1"/>
</dbReference>
<gene>
    <name evidence="2" type="ORF">SAMN05216223_102543</name>
</gene>
<dbReference type="PROSITE" id="PS50943">
    <property type="entry name" value="HTH_CROC1"/>
    <property type="match status" value="1"/>
</dbReference>
<accession>A0A1H5W4Y4</accession>
<evidence type="ECO:0000313" key="3">
    <source>
        <dbReference type="Proteomes" id="UP000236754"/>
    </source>
</evidence>
<dbReference type="InterPro" id="IPR010982">
    <property type="entry name" value="Lambda_DNA-bd_dom_sf"/>
</dbReference>
<dbReference type="GO" id="GO:0003677">
    <property type="term" value="F:DNA binding"/>
    <property type="evidence" value="ECO:0007669"/>
    <property type="project" value="InterPro"/>
</dbReference>
<dbReference type="InterPro" id="IPR043917">
    <property type="entry name" value="DUF5753"/>
</dbReference>
<dbReference type="OrthoDB" id="2897536at2"/>
<keyword evidence="3" id="KW-1185">Reference proteome</keyword>
<dbReference type="Pfam" id="PF19054">
    <property type="entry name" value="DUF5753"/>
    <property type="match status" value="1"/>
</dbReference>
<dbReference type="Gene3D" id="1.10.260.40">
    <property type="entry name" value="lambda repressor-like DNA-binding domains"/>
    <property type="match status" value="1"/>
</dbReference>
<dbReference type="RefSeq" id="WP_103884653.1">
    <property type="nucleotide sequence ID" value="NZ_FNVU01000002.1"/>
</dbReference>
<reference evidence="2 3" key="1">
    <citation type="submission" date="2016-10" db="EMBL/GenBank/DDBJ databases">
        <authorList>
            <person name="de Groot N.N."/>
        </authorList>
    </citation>
    <scope>NUCLEOTIDE SEQUENCE [LARGE SCALE GENOMIC DNA]</scope>
    <source>
        <strain evidence="2 3">CGMCC 4.2023</strain>
    </source>
</reference>
<organism evidence="2 3">
    <name type="scientific">Actinacidiphila yanglinensis</name>
    <dbReference type="NCBI Taxonomy" id="310779"/>
    <lineage>
        <taxon>Bacteria</taxon>
        <taxon>Bacillati</taxon>
        <taxon>Actinomycetota</taxon>
        <taxon>Actinomycetes</taxon>
        <taxon>Kitasatosporales</taxon>
        <taxon>Streptomycetaceae</taxon>
        <taxon>Actinacidiphila</taxon>
    </lineage>
</organism>
<dbReference type="InterPro" id="IPR001387">
    <property type="entry name" value="Cro/C1-type_HTH"/>
</dbReference>
<protein>
    <submittedName>
        <fullName evidence="2">Transcriptional regulator, contains XRE-family HTH domain</fullName>
    </submittedName>
</protein>
<name>A0A1H5W4Y4_9ACTN</name>
<dbReference type="AlphaFoldDB" id="A0A1H5W4Y4"/>
<evidence type="ECO:0000313" key="2">
    <source>
        <dbReference type="EMBL" id="SEF93887.1"/>
    </source>
</evidence>
<dbReference type="Pfam" id="PF13560">
    <property type="entry name" value="HTH_31"/>
    <property type="match status" value="1"/>
</dbReference>
<feature type="domain" description="HTH cro/C1-type" evidence="1">
    <location>
        <begin position="9"/>
        <end position="62"/>
    </location>
</feature>
<sequence length="269" mass="30135">MSNTYGHWLKARRLAAGLTQEELAQAAVMTRSHIAHIEAGRRLPSPDDAKRLDKALNTGDVLSSFLPERDVAVADYFEAARQLEQQATEIREFALTFVPGILQTEAYARAVFDTWYPARTEEERDRFIVTRRQRAEILNHPSSPAVWAVLDESVLRRVIGSPEVMAEQLMHLADLAERRRVRLHVLPFGVGYQPILAGMLTLMWFEDQPPAAYSEGASIGKVHDSPTVVQALQGRYDLALGDAIPMRESIALLVATAKDYGHHDKALDR</sequence>
<dbReference type="CDD" id="cd00093">
    <property type="entry name" value="HTH_XRE"/>
    <property type="match status" value="1"/>
</dbReference>
<dbReference type="SMART" id="SM00530">
    <property type="entry name" value="HTH_XRE"/>
    <property type="match status" value="1"/>
</dbReference>
<evidence type="ECO:0000259" key="1">
    <source>
        <dbReference type="PROSITE" id="PS50943"/>
    </source>
</evidence>